<sequence>MAEAFSVDPQSLSEALAEMADFQRTAESLLAEIEATVARLHGTWTGQAAAAHAEAHRSWTLGAGLMQEALKRLYGVGDTAHANYTGVMQTNQSMWS</sequence>
<dbReference type="Pfam" id="PF06013">
    <property type="entry name" value="WXG100"/>
    <property type="match status" value="1"/>
</dbReference>
<dbReference type="EMBL" id="JAIVFL010000001">
    <property type="protein sequence ID" value="MCI4676804.1"/>
    <property type="molecule type" value="Genomic_DNA"/>
</dbReference>
<dbReference type="Gene3D" id="1.10.287.1060">
    <property type="entry name" value="ESAT-6-like"/>
    <property type="match status" value="1"/>
</dbReference>
<dbReference type="InterPro" id="IPR010310">
    <property type="entry name" value="T7SS_ESAT-6-like"/>
</dbReference>
<name>A0ABS9Z187_9MYCO</name>
<proteinExistence type="predicted"/>
<comment type="caution">
    <text evidence="1">The sequence shown here is derived from an EMBL/GenBank/DDBJ whole genome shotgun (WGS) entry which is preliminary data.</text>
</comment>
<dbReference type="Proteomes" id="UP001139068">
    <property type="component" value="Unassembled WGS sequence"/>
</dbReference>
<dbReference type="InterPro" id="IPR036689">
    <property type="entry name" value="ESAT-6-like_sf"/>
</dbReference>
<reference evidence="1" key="1">
    <citation type="journal article" date="2022" name="ISME J.">
        <title>Identification of active gaseous-alkane degraders at natural gas seeps.</title>
        <authorList>
            <person name="Farhan Ul Haque M."/>
            <person name="Hernandez M."/>
            <person name="Crombie A.T."/>
            <person name="Murrell J.C."/>
        </authorList>
    </citation>
    <scope>NUCLEOTIDE SEQUENCE</scope>
    <source>
        <strain evidence="1">ANDR5</strain>
    </source>
</reference>
<accession>A0ABS9Z187</accession>
<evidence type="ECO:0000313" key="1">
    <source>
        <dbReference type="EMBL" id="MCI4676804.1"/>
    </source>
</evidence>
<dbReference type="SUPFAM" id="SSF140453">
    <property type="entry name" value="EsxAB dimer-like"/>
    <property type="match status" value="1"/>
</dbReference>
<protein>
    <submittedName>
        <fullName evidence="1">WXG100 family type VII secretion target</fullName>
    </submittedName>
</protein>
<gene>
    <name evidence="1" type="ORF">K9U37_18720</name>
</gene>
<evidence type="ECO:0000313" key="2">
    <source>
        <dbReference type="Proteomes" id="UP001139068"/>
    </source>
</evidence>
<dbReference type="RefSeq" id="WP_243072954.1">
    <property type="nucleotide sequence ID" value="NZ_JAIVFL010000001.1"/>
</dbReference>
<organism evidence="1 2">
    <name type="scientific">Candidatus Mycolicibacterium alkanivorans</name>
    <dbReference type="NCBI Taxonomy" id="2954114"/>
    <lineage>
        <taxon>Bacteria</taxon>
        <taxon>Bacillati</taxon>
        <taxon>Actinomycetota</taxon>
        <taxon>Actinomycetes</taxon>
        <taxon>Mycobacteriales</taxon>
        <taxon>Mycobacteriaceae</taxon>
        <taxon>Mycolicibacterium</taxon>
    </lineage>
</organism>
<keyword evidence="2" id="KW-1185">Reference proteome</keyword>